<gene>
    <name evidence="1" type="ORF">Pcinc_013182</name>
</gene>
<sequence>MLLVFEMRCLRAILGVTQRNRVRNEKVRRVGNGTDHSGYDSPKPESMVWLCGQNPTGRVVYVSMSYRGEYAGQHPRGQPRKRWSDQIRQDLGIPLQTAERNILRARAEVLEAGSGGRARGRRRLRY</sequence>
<evidence type="ECO:0000313" key="2">
    <source>
        <dbReference type="Proteomes" id="UP001286313"/>
    </source>
</evidence>
<protein>
    <submittedName>
        <fullName evidence="1">Uncharacterized protein</fullName>
    </submittedName>
</protein>
<comment type="caution">
    <text evidence="1">The sequence shown here is derived from an EMBL/GenBank/DDBJ whole genome shotgun (WGS) entry which is preliminary data.</text>
</comment>
<keyword evidence="2" id="KW-1185">Reference proteome</keyword>
<proteinExistence type="predicted"/>
<evidence type="ECO:0000313" key="1">
    <source>
        <dbReference type="EMBL" id="KAK3882430.1"/>
    </source>
</evidence>
<dbReference type="EMBL" id="JAWQEG010001096">
    <property type="protein sequence ID" value="KAK3882430.1"/>
    <property type="molecule type" value="Genomic_DNA"/>
</dbReference>
<name>A0AAE1KUJ6_PETCI</name>
<organism evidence="1 2">
    <name type="scientific">Petrolisthes cinctipes</name>
    <name type="common">Flat porcelain crab</name>
    <dbReference type="NCBI Taxonomy" id="88211"/>
    <lineage>
        <taxon>Eukaryota</taxon>
        <taxon>Metazoa</taxon>
        <taxon>Ecdysozoa</taxon>
        <taxon>Arthropoda</taxon>
        <taxon>Crustacea</taxon>
        <taxon>Multicrustacea</taxon>
        <taxon>Malacostraca</taxon>
        <taxon>Eumalacostraca</taxon>
        <taxon>Eucarida</taxon>
        <taxon>Decapoda</taxon>
        <taxon>Pleocyemata</taxon>
        <taxon>Anomura</taxon>
        <taxon>Galatheoidea</taxon>
        <taxon>Porcellanidae</taxon>
        <taxon>Petrolisthes</taxon>
    </lineage>
</organism>
<dbReference type="AlphaFoldDB" id="A0AAE1KUJ6"/>
<reference evidence="1" key="1">
    <citation type="submission" date="2023-10" db="EMBL/GenBank/DDBJ databases">
        <title>Genome assemblies of two species of porcelain crab, Petrolisthes cinctipes and Petrolisthes manimaculis (Anomura: Porcellanidae).</title>
        <authorList>
            <person name="Angst P."/>
        </authorList>
    </citation>
    <scope>NUCLEOTIDE SEQUENCE</scope>
    <source>
        <strain evidence="1">PB745_01</strain>
        <tissue evidence="1">Gill</tissue>
    </source>
</reference>
<dbReference type="Proteomes" id="UP001286313">
    <property type="component" value="Unassembled WGS sequence"/>
</dbReference>
<accession>A0AAE1KUJ6</accession>